<evidence type="ECO:0000259" key="2">
    <source>
        <dbReference type="Pfam" id="PF17288"/>
    </source>
</evidence>
<comment type="caution">
    <text evidence="3">The sequence shown here is derived from an EMBL/GenBank/DDBJ whole genome shotgun (WGS) entry which is preliminary data.</text>
</comment>
<evidence type="ECO:0000259" key="1">
    <source>
        <dbReference type="Pfam" id="PF04466"/>
    </source>
</evidence>
<dbReference type="Gene3D" id="3.30.420.280">
    <property type="match status" value="1"/>
</dbReference>
<dbReference type="Pfam" id="PF04466">
    <property type="entry name" value="Terminase_3"/>
    <property type="match status" value="1"/>
</dbReference>
<sequence length="420" mass="47959">MSDLVIETPRAFAPLLANEMPDGRPVRYKGAHGGRGSGKSHFFGDLWLEENVSDKYDFVCLRQTLKSLEFSVKKLLESKIEVFNAGDYFDVQDRRILSRNGGTTIFEGMQNHTAESIKSLEGFDRAWFSEAQNATANSLKILRPTIRKDRSQIWFDWNPNKATDPVDDLMRGDHPPPDSIVVEANYMDNPWLPDVLQVEMEYDKRRDPDKYAHVWLGKYQQRSEARVFKNWAIEEFERPAGTIHRLGADWGFASDPSVLVRCDIEGNRLYVDYEAYQVGCEIVNLPELFMGVPDAENWPITADSARPETISHMRNHGFPKIRAAIKGARSLEEGVEFLQSFDIVVHPRCIHVIDELTLYKYKEDPLTGLVLPILEDKHNHVIDALRYACEGARRAMKASKPKAKPVVRRVVSTAHGWMGK</sequence>
<dbReference type="EMBL" id="JPGG01000018">
    <property type="protein sequence ID" value="KGC09687.1"/>
    <property type="molecule type" value="Genomic_DNA"/>
</dbReference>
<dbReference type="InterPro" id="IPR027417">
    <property type="entry name" value="P-loop_NTPase"/>
</dbReference>
<gene>
    <name evidence="3" type="ORF">DM48_5795</name>
    <name evidence="4" type="ORF">DM48_5847</name>
</gene>
<dbReference type="InterPro" id="IPR035412">
    <property type="entry name" value="Terminase_L_N"/>
</dbReference>
<dbReference type="InterPro" id="IPR052380">
    <property type="entry name" value="Viral_DNA_packaging_terminase"/>
</dbReference>
<dbReference type="InterPro" id="IPR035413">
    <property type="entry name" value="Terminase_L_C"/>
</dbReference>
<dbReference type="InterPro" id="IPR006437">
    <property type="entry name" value="Phage_terminase_lsu"/>
</dbReference>
<evidence type="ECO:0000313" key="3">
    <source>
        <dbReference type="EMBL" id="KGC09687.1"/>
    </source>
</evidence>
<dbReference type="PANTHER" id="PTHR39184:SF1">
    <property type="entry name" value="PBSX PHAGE TERMINASE LARGE SUBUNIT"/>
    <property type="match status" value="1"/>
</dbReference>
<organism evidence="3 5">
    <name type="scientific">Burkholderia gladioli</name>
    <name type="common">Pseudomonas marginata</name>
    <name type="synonym">Phytomonas marginata</name>
    <dbReference type="NCBI Taxonomy" id="28095"/>
    <lineage>
        <taxon>Bacteria</taxon>
        <taxon>Pseudomonadati</taxon>
        <taxon>Pseudomonadota</taxon>
        <taxon>Betaproteobacteria</taxon>
        <taxon>Burkholderiales</taxon>
        <taxon>Burkholderiaceae</taxon>
        <taxon>Burkholderia</taxon>
    </lineage>
</organism>
<proteinExistence type="predicted"/>
<name>A0AAW3EPP3_BURGA</name>
<evidence type="ECO:0000313" key="4">
    <source>
        <dbReference type="EMBL" id="KGC10734.1"/>
    </source>
</evidence>
<dbReference type="Pfam" id="PF17288">
    <property type="entry name" value="Terminase_3C"/>
    <property type="match status" value="1"/>
</dbReference>
<dbReference type="Proteomes" id="UP000029590">
    <property type="component" value="Unassembled WGS sequence"/>
</dbReference>
<dbReference type="EMBL" id="JPGG01000018">
    <property type="protein sequence ID" value="KGC10734.1"/>
    <property type="molecule type" value="Genomic_DNA"/>
</dbReference>
<dbReference type="NCBIfam" id="TIGR01547">
    <property type="entry name" value="phage_term_2"/>
    <property type="match status" value="1"/>
</dbReference>
<dbReference type="AlphaFoldDB" id="A0AAW3EPP3"/>
<evidence type="ECO:0000313" key="5">
    <source>
        <dbReference type="Proteomes" id="UP000029590"/>
    </source>
</evidence>
<feature type="domain" description="Phage terminase large subunit N-terminal" evidence="1">
    <location>
        <begin position="29"/>
        <end position="218"/>
    </location>
</feature>
<accession>A0AAW3EPP3</accession>
<dbReference type="RefSeq" id="WP_059443149.1">
    <property type="nucleotide sequence ID" value="NZ_KN150849.1"/>
</dbReference>
<protein>
    <submittedName>
        <fullName evidence="3">Phage terminase, large subunit, PBSX family</fullName>
    </submittedName>
</protein>
<dbReference type="PANTHER" id="PTHR39184">
    <property type="match status" value="1"/>
</dbReference>
<feature type="domain" description="Phage terminase large subunit C-terminal" evidence="2">
    <location>
        <begin position="249"/>
        <end position="390"/>
    </location>
</feature>
<dbReference type="Gene3D" id="3.40.50.300">
    <property type="entry name" value="P-loop containing nucleotide triphosphate hydrolases"/>
    <property type="match status" value="1"/>
</dbReference>
<reference evidence="3 5" key="1">
    <citation type="submission" date="2014-04" db="EMBL/GenBank/DDBJ databases">
        <authorList>
            <person name="Bishop-Lilly K.A."/>
            <person name="Broomall S.M."/>
            <person name="Chain P.S."/>
            <person name="Chertkov O."/>
            <person name="Coyne S.R."/>
            <person name="Daligault H.E."/>
            <person name="Davenport K.W."/>
            <person name="Erkkila T."/>
            <person name="Frey K.G."/>
            <person name="Gibbons H.S."/>
            <person name="Gu W."/>
            <person name="Jaissle J."/>
            <person name="Johnson S.L."/>
            <person name="Koroleva G.I."/>
            <person name="Ladner J.T."/>
            <person name="Lo C.-C."/>
            <person name="Minogue T.D."/>
            <person name="Munk C."/>
            <person name="Palacios G.F."/>
            <person name="Redden C.L."/>
            <person name="Rosenzweig C.N."/>
            <person name="Scholz M.B."/>
            <person name="Teshima H."/>
            <person name="Xu Y."/>
        </authorList>
    </citation>
    <scope>NUCLEOTIDE SEQUENCE [LARGE SCALE GENOMIC DNA]</scope>
    <source>
        <strain evidence="5">gladioli</strain>
        <strain evidence="3">Gladioli</strain>
    </source>
</reference>